<dbReference type="EMBL" id="WNKQ01000009">
    <property type="protein sequence ID" value="KAF5849101.1"/>
    <property type="molecule type" value="Genomic_DNA"/>
</dbReference>
<evidence type="ECO:0000313" key="2">
    <source>
        <dbReference type="Proteomes" id="UP000624244"/>
    </source>
</evidence>
<accession>A0A8H5ZF56</accession>
<gene>
    <name evidence="1" type="ORF">GGP41_005996</name>
</gene>
<name>A0A8H5ZF56_COCSA</name>
<organism evidence="1 2">
    <name type="scientific">Cochliobolus sativus</name>
    <name type="common">Common root rot and spot blotch fungus</name>
    <name type="synonym">Bipolaris sorokiniana</name>
    <dbReference type="NCBI Taxonomy" id="45130"/>
    <lineage>
        <taxon>Eukaryota</taxon>
        <taxon>Fungi</taxon>
        <taxon>Dikarya</taxon>
        <taxon>Ascomycota</taxon>
        <taxon>Pezizomycotina</taxon>
        <taxon>Dothideomycetes</taxon>
        <taxon>Pleosporomycetidae</taxon>
        <taxon>Pleosporales</taxon>
        <taxon>Pleosporineae</taxon>
        <taxon>Pleosporaceae</taxon>
        <taxon>Bipolaris</taxon>
    </lineage>
</organism>
<protein>
    <submittedName>
        <fullName evidence="1">Uncharacterized protein</fullName>
    </submittedName>
</protein>
<sequence>MSVDPMSTGNALRILSLASTEKLPCCSLAVLNKQMPACRLHVHGLDFHGLHQRDTLQDVGDDD</sequence>
<comment type="caution">
    <text evidence="1">The sequence shown here is derived from an EMBL/GenBank/DDBJ whole genome shotgun (WGS) entry which is preliminary data.</text>
</comment>
<dbReference type="Proteomes" id="UP000624244">
    <property type="component" value="Unassembled WGS sequence"/>
</dbReference>
<proteinExistence type="predicted"/>
<dbReference type="AlphaFoldDB" id="A0A8H5ZF56"/>
<evidence type="ECO:0000313" key="1">
    <source>
        <dbReference type="EMBL" id="KAF5849101.1"/>
    </source>
</evidence>
<reference evidence="1" key="1">
    <citation type="submission" date="2019-11" db="EMBL/GenBank/DDBJ databases">
        <title>Bipolaris sorokiniana Genome sequencing.</title>
        <authorList>
            <person name="Wang H."/>
        </authorList>
    </citation>
    <scope>NUCLEOTIDE SEQUENCE</scope>
</reference>